<dbReference type="Proteomes" id="UP000265520">
    <property type="component" value="Unassembled WGS sequence"/>
</dbReference>
<feature type="compositionally biased region" description="Polar residues" evidence="1">
    <location>
        <begin position="84"/>
        <end position="96"/>
    </location>
</feature>
<dbReference type="EMBL" id="LXQA010121786">
    <property type="protein sequence ID" value="MCI20807.1"/>
    <property type="molecule type" value="Genomic_DNA"/>
</dbReference>
<evidence type="ECO:0000256" key="1">
    <source>
        <dbReference type="SAM" id="MobiDB-lite"/>
    </source>
</evidence>
<sequence>MLEKVIEEFEALSTDAERVQRETLKRILEDNASAEYLLNFGLNGRTDPESFKACVPLATHKDLEPFIYRILDGDDSPILTGKPITTMSLSSGTTQGKPKYIPW</sequence>
<dbReference type="AlphaFoldDB" id="A0A392QAB6"/>
<dbReference type="InterPro" id="IPR004993">
    <property type="entry name" value="GH3"/>
</dbReference>
<dbReference type="GO" id="GO:0005737">
    <property type="term" value="C:cytoplasm"/>
    <property type="evidence" value="ECO:0007669"/>
    <property type="project" value="TreeGrafter"/>
</dbReference>
<dbReference type="GO" id="GO:0016881">
    <property type="term" value="F:acid-amino acid ligase activity"/>
    <property type="evidence" value="ECO:0007669"/>
    <property type="project" value="TreeGrafter"/>
</dbReference>
<proteinExistence type="predicted"/>
<organism evidence="2 3">
    <name type="scientific">Trifolium medium</name>
    <dbReference type="NCBI Taxonomy" id="97028"/>
    <lineage>
        <taxon>Eukaryota</taxon>
        <taxon>Viridiplantae</taxon>
        <taxon>Streptophyta</taxon>
        <taxon>Embryophyta</taxon>
        <taxon>Tracheophyta</taxon>
        <taxon>Spermatophyta</taxon>
        <taxon>Magnoliopsida</taxon>
        <taxon>eudicotyledons</taxon>
        <taxon>Gunneridae</taxon>
        <taxon>Pentapetalae</taxon>
        <taxon>rosids</taxon>
        <taxon>fabids</taxon>
        <taxon>Fabales</taxon>
        <taxon>Fabaceae</taxon>
        <taxon>Papilionoideae</taxon>
        <taxon>50 kb inversion clade</taxon>
        <taxon>NPAAA clade</taxon>
        <taxon>Hologalegina</taxon>
        <taxon>IRL clade</taxon>
        <taxon>Trifolieae</taxon>
        <taxon>Trifolium</taxon>
    </lineage>
</organism>
<dbReference type="Pfam" id="PF03321">
    <property type="entry name" value="GH3"/>
    <property type="match status" value="1"/>
</dbReference>
<dbReference type="PANTHER" id="PTHR31901">
    <property type="entry name" value="GH3 DOMAIN-CONTAINING PROTEIN"/>
    <property type="match status" value="1"/>
</dbReference>
<keyword evidence="3" id="KW-1185">Reference proteome</keyword>
<evidence type="ECO:0000313" key="2">
    <source>
        <dbReference type="EMBL" id="MCI20807.1"/>
    </source>
</evidence>
<protein>
    <submittedName>
        <fullName evidence="2">Indole-3-acetic acid-amido synthetase</fullName>
    </submittedName>
</protein>
<name>A0A392QAB6_9FABA</name>
<evidence type="ECO:0000313" key="3">
    <source>
        <dbReference type="Proteomes" id="UP000265520"/>
    </source>
</evidence>
<feature type="non-terminal residue" evidence="2">
    <location>
        <position position="103"/>
    </location>
</feature>
<accession>A0A392QAB6</accession>
<comment type="caution">
    <text evidence="2">The sequence shown here is derived from an EMBL/GenBank/DDBJ whole genome shotgun (WGS) entry which is preliminary data.</text>
</comment>
<reference evidence="2 3" key="1">
    <citation type="journal article" date="2018" name="Front. Plant Sci.">
        <title>Red Clover (Trifolium pratense) and Zigzag Clover (T. medium) - A Picture of Genomic Similarities and Differences.</title>
        <authorList>
            <person name="Dluhosova J."/>
            <person name="Istvanek J."/>
            <person name="Nedelnik J."/>
            <person name="Repkova J."/>
        </authorList>
    </citation>
    <scope>NUCLEOTIDE SEQUENCE [LARGE SCALE GENOMIC DNA]</scope>
    <source>
        <strain evidence="3">cv. 10/8</strain>
        <tissue evidence="2">Leaf</tissue>
    </source>
</reference>
<dbReference type="PANTHER" id="PTHR31901:SF46">
    <property type="entry name" value="INDOLE-3-ACETIC ACID-AMIDO SYNTHETASE"/>
    <property type="match status" value="1"/>
</dbReference>
<feature type="region of interest" description="Disordered" evidence="1">
    <location>
        <begin position="84"/>
        <end position="103"/>
    </location>
</feature>